<comment type="caution">
    <text evidence="2">The sequence shown here is derived from an EMBL/GenBank/DDBJ whole genome shotgun (WGS) entry which is preliminary data.</text>
</comment>
<reference evidence="2" key="1">
    <citation type="journal article" date="2014" name="Int. J. Syst. Evol. Microbiol.">
        <title>Complete genome sequence of Corynebacterium casei LMG S-19264T (=DSM 44701T), isolated from a smear-ripened cheese.</title>
        <authorList>
            <consortium name="US DOE Joint Genome Institute (JGI-PGF)"/>
            <person name="Walter F."/>
            <person name="Albersmeier A."/>
            <person name="Kalinowski J."/>
            <person name="Ruckert C."/>
        </authorList>
    </citation>
    <scope>NUCLEOTIDE SEQUENCE</scope>
    <source>
        <strain evidence="2">JCM 3086</strain>
    </source>
</reference>
<reference evidence="2" key="2">
    <citation type="submission" date="2020-09" db="EMBL/GenBank/DDBJ databases">
        <authorList>
            <person name="Sun Q."/>
            <person name="Ohkuma M."/>
        </authorList>
    </citation>
    <scope>NUCLEOTIDE SEQUENCE</scope>
    <source>
        <strain evidence="2">JCM 3086</strain>
    </source>
</reference>
<dbReference type="EMBL" id="BMQA01000010">
    <property type="protein sequence ID" value="GGJ22107.1"/>
    <property type="molecule type" value="Genomic_DNA"/>
</dbReference>
<dbReference type="Proteomes" id="UP000657574">
    <property type="component" value="Unassembled WGS sequence"/>
</dbReference>
<dbReference type="AlphaFoldDB" id="A0A917KNN6"/>
<name>A0A917KNN6_9ACTN</name>
<accession>A0A917KNN6</accession>
<feature type="region of interest" description="Disordered" evidence="1">
    <location>
        <begin position="121"/>
        <end position="159"/>
    </location>
</feature>
<evidence type="ECO:0000313" key="3">
    <source>
        <dbReference type="Proteomes" id="UP000657574"/>
    </source>
</evidence>
<protein>
    <submittedName>
        <fullName evidence="2">Uncharacterized protein</fullName>
    </submittedName>
</protein>
<dbReference type="RefSeq" id="WP_189312234.1">
    <property type="nucleotide sequence ID" value="NZ_BMQA01000010.1"/>
</dbReference>
<feature type="compositionally biased region" description="Basic and acidic residues" evidence="1">
    <location>
        <begin position="150"/>
        <end position="159"/>
    </location>
</feature>
<keyword evidence="3" id="KW-1185">Reference proteome</keyword>
<sequence length="159" mass="17618">MARMFVDGDDLVVHLSWREKAAARRGDVRVPLTAVCRVTVETDWWRALRGARRRGLWIPGARCIGTRSHHAGMDFVAVRPGRPVVCVELRPAAPFRLLAVSAPTRGEASATAQWLGRTAPKIDTSTPCRQPLPVPEENSEGSTSYCLTARRRDDRNHPG</sequence>
<evidence type="ECO:0000256" key="1">
    <source>
        <dbReference type="SAM" id="MobiDB-lite"/>
    </source>
</evidence>
<proteinExistence type="predicted"/>
<evidence type="ECO:0000313" key="2">
    <source>
        <dbReference type="EMBL" id="GGJ22107.1"/>
    </source>
</evidence>
<organism evidence="2 3">
    <name type="scientific">Streptomyces brasiliensis</name>
    <dbReference type="NCBI Taxonomy" id="1954"/>
    <lineage>
        <taxon>Bacteria</taxon>
        <taxon>Bacillati</taxon>
        <taxon>Actinomycetota</taxon>
        <taxon>Actinomycetes</taxon>
        <taxon>Kitasatosporales</taxon>
        <taxon>Streptomycetaceae</taxon>
        <taxon>Streptomyces</taxon>
    </lineage>
</organism>
<gene>
    <name evidence="2" type="ORF">GCM10010121_036400</name>
</gene>